<organism evidence="1 2">
    <name type="scientific">Salvator merianae</name>
    <name type="common">Argentine black and white tegu</name>
    <name type="synonym">Tupinambis merianae</name>
    <dbReference type="NCBI Taxonomy" id="96440"/>
    <lineage>
        <taxon>Eukaryota</taxon>
        <taxon>Metazoa</taxon>
        <taxon>Chordata</taxon>
        <taxon>Craniata</taxon>
        <taxon>Vertebrata</taxon>
        <taxon>Euteleostomi</taxon>
        <taxon>Lepidosauria</taxon>
        <taxon>Squamata</taxon>
        <taxon>Bifurcata</taxon>
        <taxon>Unidentata</taxon>
        <taxon>Episquamata</taxon>
        <taxon>Laterata</taxon>
        <taxon>Teiioidea</taxon>
        <taxon>Teiidae</taxon>
        <taxon>Salvator</taxon>
    </lineage>
</organism>
<dbReference type="Proteomes" id="UP000694421">
    <property type="component" value="Unplaced"/>
</dbReference>
<keyword evidence="2" id="KW-1185">Reference proteome</keyword>
<reference evidence="1" key="1">
    <citation type="submission" date="2025-08" db="UniProtKB">
        <authorList>
            <consortium name="Ensembl"/>
        </authorList>
    </citation>
    <scope>IDENTIFICATION</scope>
</reference>
<dbReference type="Ensembl" id="ENSSMRT00000017126.1">
    <property type="protein sequence ID" value="ENSSMRP00000014704.1"/>
    <property type="gene ID" value="ENSSMRG00000011454.1"/>
</dbReference>
<dbReference type="AlphaFoldDB" id="A0A8D0C613"/>
<reference evidence="1" key="2">
    <citation type="submission" date="2025-09" db="UniProtKB">
        <authorList>
            <consortium name="Ensembl"/>
        </authorList>
    </citation>
    <scope>IDENTIFICATION</scope>
</reference>
<evidence type="ECO:0000313" key="1">
    <source>
        <dbReference type="Ensembl" id="ENSSMRP00000014704.1"/>
    </source>
</evidence>
<proteinExistence type="predicted"/>
<accession>A0A8D0C613</accession>
<name>A0A8D0C613_SALMN</name>
<sequence length="58" mass="6425">QTLQAMKSVHYLGSSPGFPFPFGSTSICSREQSFSMSRNFLSLSRELIPSNQGRISRA</sequence>
<protein>
    <submittedName>
        <fullName evidence="1">Uncharacterized protein</fullName>
    </submittedName>
</protein>
<evidence type="ECO:0000313" key="2">
    <source>
        <dbReference type="Proteomes" id="UP000694421"/>
    </source>
</evidence>